<feature type="region of interest" description="Disordered" evidence="1">
    <location>
        <begin position="356"/>
        <end position="414"/>
    </location>
</feature>
<feature type="compositionally biased region" description="Polar residues" evidence="1">
    <location>
        <begin position="1"/>
        <end position="13"/>
    </location>
</feature>
<feature type="domain" description="UBA" evidence="2">
    <location>
        <begin position="315"/>
        <end position="357"/>
    </location>
</feature>
<evidence type="ECO:0000313" key="3">
    <source>
        <dbReference type="EMBL" id="TFK33258.1"/>
    </source>
</evidence>
<dbReference type="EMBL" id="ML213651">
    <property type="protein sequence ID" value="TFK33258.1"/>
    <property type="molecule type" value="Genomic_DNA"/>
</dbReference>
<proteinExistence type="predicted"/>
<feature type="region of interest" description="Disordered" evidence="1">
    <location>
        <begin position="427"/>
        <end position="528"/>
    </location>
</feature>
<dbReference type="InterPro" id="IPR015940">
    <property type="entry name" value="UBA"/>
</dbReference>
<dbReference type="OrthoDB" id="1717591at2759"/>
<sequence length="884" mass="94274">MSDSFADLWSSSAPAKPAQKLGSIIPSVTSNAAPRRPQNDVFSMLSSAASSAPNSRPITPSMAALSQPKAAPSKPGSKTVSGGDAFGDLLGSSLAGGTNGVNMTIAERAAQAEKQRLEQMQRRQQEVKKQASAWDGLDTLGISNAKPSSSSSSAMDDDWGFGSSLAAPASKPTPQRTPPPPVVAVDDDWGLSEFSTAPIPQSQPPPSRSTSQTSKSPSLWDLDEFSSPPSAARSPSPPIPAKRRPDSPGDFDFGDREDGDGLLDSNSQDEDDILGVLSKPVDAIPKGSTSSLSRTQATPSPRPNGSTPSGSRPISPPPHILGQIVEMGFSVQQARVALASTETGLDVQAALETLLSNGAAASNPSPPPSQPPRRQQPHAPQPRRRPAAERPRDVPSPAGSQQDPKLQDQADKLLAQASEIGLSVFNKASSFWSQSKEKVQKAYEERANASASTSSLGQTKQQTNGRPKWMQEAIDRGEEEQDDWRDAGGAFRDDDSPPVSARPRRKEVPPPAPPQQQQPRVGNLFEDEAPVAYVSRFRHGRPKAQEAAPSQSAPPPPVRAQAPSPVRVIPRKNLVSASSSSISQSESHKAQGGEKFKLGQYAAAESSYSSAIACLPEGHLLLVPLYNNRALSRLKIGDYNGAIEDATFIVGLIGAGYHPSREAKVGRVEEGSAVDLGDGLVKALKRRAEAWEGRERWVDAKKDWETLAGIEWAKAGVRGDAVRGAGRCRRMVEAASKPEEPPKPKPKPKPTPVRPAPRRAGPTPPSQALSNLRSSTNAAEAEDQAKHELKDSVDSRLMAWKGGKETNIRALIASLDTVLWPELGLQKVGLSELVMPNQVKIRYTKAIAKVHPDKLNANNSTLEQRMLANGVFGALNDAWNAFKQ</sequence>
<reference evidence="3 4" key="1">
    <citation type="journal article" date="2019" name="Nat. Ecol. Evol.">
        <title>Megaphylogeny resolves global patterns of mushroom evolution.</title>
        <authorList>
            <person name="Varga T."/>
            <person name="Krizsan K."/>
            <person name="Foldi C."/>
            <person name="Dima B."/>
            <person name="Sanchez-Garcia M."/>
            <person name="Sanchez-Ramirez S."/>
            <person name="Szollosi G.J."/>
            <person name="Szarkandi J.G."/>
            <person name="Papp V."/>
            <person name="Albert L."/>
            <person name="Andreopoulos W."/>
            <person name="Angelini C."/>
            <person name="Antonin V."/>
            <person name="Barry K.W."/>
            <person name="Bougher N.L."/>
            <person name="Buchanan P."/>
            <person name="Buyck B."/>
            <person name="Bense V."/>
            <person name="Catcheside P."/>
            <person name="Chovatia M."/>
            <person name="Cooper J."/>
            <person name="Damon W."/>
            <person name="Desjardin D."/>
            <person name="Finy P."/>
            <person name="Geml J."/>
            <person name="Haridas S."/>
            <person name="Hughes K."/>
            <person name="Justo A."/>
            <person name="Karasinski D."/>
            <person name="Kautmanova I."/>
            <person name="Kiss B."/>
            <person name="Kocsube S."/>
            <person name="Kotiranta H."/>
            <person name="LaButti K.M."/>
            <person name="Lechner B.E."/>
            <person name="Liimatainen K."/>
            <person name="Lipzen A."/>
            <person name="Lukacs Z."/>
            <person name="Mihaltcheva S."/>
            <person name="Morgado L.N."/>
            <person name="Niskanen T."/>
            <person name="Noordeloos M.E."/>
            <person name="Ohm R.A."/>
            <person name="Ortiz-Santana B."/>
            <person name="Ovrebo C."/>
            <person name="Racz N."/>
            <person name="Riley R."/>
            <person name="Savchenko A."/>
            <person name="Shiryaev A."/>
            <person name="Soop K."/>
            <person name="Spirin V."/>
            <person name="Szebenyi C."/>
            <person name="Tomsovsky M."/>
            <person name="Tulloss R.E."/>
            <person name="Uehling J."/>
            <person name="Grigoriev I.V."/>
            <person name="Vagvolgyi C."/>
            <person name="Papp T."/>
            <person name="Martin F.M."/>
            <person name="Miettinen O."/>
            <person name="Hibbett D.S."/>
            <person name="Nagy L.G."/>
        </authorList>
    </citation>
    <scope>NUCLEOTIDE SEQUENCE [LARGE SCALE GENOMIC DNA]</scope>
    <source>
        <strain evidence="3 4">CBS 166.37</strain>
    </source>
</reference>
<evidence type="ECO:0000313" key="4">
    <source>
        <dbReference type="Proteomes" id="UP000308652"/>
    </source>
</evidence>
<feature type="compositionally biased region" description="Acidic residues" evidence="1">
    <location>
        <begin position="255"/>
        <end position="273"/>
    </location>
</feature>
<dbReference type="PANTHER" id="PTHR23172:SF19">
    <property type="entry name" value="J DOMAIN-CONTAINING PROTEIN"/>
    <property type="match status" value="1"/>
</dbReference>
<dbReference type="InterPro" id="IPR011990">
    <property type="entry name" value="TPR-like_helical_dom_sf"/>
</dbReference>
<dbReference type="InterPro" id="IPR036869">
    <property type="entry name" value="J_dom_sf"/>
</dbReference>
<dbReference type="InterPro" id="IPR009060">
    <property type="entry name" value="UBA-like_sf"/>
</dbReference>
<feature type="region of interest" description="Disordered" evidence="1">
    <location>
        <begin position="1"/>
        <end position="99"/>
    </location>
</feature>
<dbReference type="PROSITE" id="PS50030">
    <property type="entry name" value="UBA"/>
    <property type="match status" value="1"/>
</dbReference>
<feature type="compositionally biased region" description="Polar residues" evidence="1">
    <location>
        <begin position="766"/>
        <end position="778"/>
    </location>
</feature>
<dbReference type="Gene3D" id="1.10.287.110">
    <property type="entry name" value="DnaJ domain"/>
    <property type="match status" value="1"/>
</dbReference>
<dbReference type="SUPFAM" id="SSF46565">
    <property type="entry name" value="Chaperone J-domain"/>
    <property type="match status" value="1"/>
</dbReference>
<keyword evidence="4" id="KW-1185">Reference proteome</keyword>
<feature type="compositionally biased region" description="Basic and acidic residues" evidence="1">
    <location>
        <begin position="732"/>
        <end position="743"/>
    </location>
</feature>
<feature type="compositionally biased region" description="Low complexity" evidence="1">
    <location>
        <begin position="208"/>
        <end position="218"/>
    </location>
</feature>
<dbReference type="GO" id="GO:0030276">
    <property type="term" value="F:clathrin binding"/>
    <property type="evidence" value="ECO:0007669"/>
    <property type="project" value="TreeGrafter"/>
</dbReference>
<dbReference type="Proteomes" id="UP000308652">
    <property type="component" value="Unassembled WGS sequence"/>
</dbReference>
<dbReference type="Gene3D" id="1.10.8.10">
    <property type="entry name" value="DNA helicase RuvA subunit, C-terminal domain"/>
    <property type="match status" value="1"/>
</dbReference>
<dbReference type="GO" id="GO:0031982">
    <property type="term" value="C:vesicle"/>
    <property type="evidence" value="ECO:0007669"/>
    <property type="project" value="TreeGrafter"/>
</dbReference>
<feature type="compositionally biased region" description="Polar residues" evidence="1">
    <location>
        <begin position="287"/>
        <end position="312"/>
    </location>
</feature>
<feature type="compositionally biased region" description="Polar residues" evidence="1">
    <location>
        <begin position="449"/>
        <end position="465"/>
    </location>
</feature>
<feature type="region of interest" description="Disordered" evidence="1">
    <location>
        <begin position="732"/>
        <end position="789"/>
    </location>
</feature>
<accession>A0A5C3LKH7</accession>
<dbReference type="GO" id="GO:0072583">
    <property type="term" value="P:clathrin-dependent endocytosis"/>
    <property type="evidence" value="ECO:0007669"/>
    <property type="project" value="TreeGrafter"/>
</dbReference>
<organism evidence="3 4">
    <name type="scientific">Crucibulum laeve</name>
    <dbReference type="NCBI Taxonomy" id="68775"/>
    <lineage>
        <taxon>Eukaryota</taxon>
        <taxon>Fungi</taxon>
        <taxon>Dikarya</taxon>
        <taxon>Basidiomycota</taxon>
        <taxon>Agaricomycotina</taxon>
        <taxon>Agaricomycetes</taxon>
        <taxon>Agaricomycetidae</taxon>
        <taxon>Agaricales</taxon>
        <taxon>Agaricineae</taxon>
        <taxon>Nidulariaceae</taxon>
        <taxon>Crucibulum</taxon>
    </lineage>
</organism>
<feature type="region of interest" description="Disordered" evidence="1">
    <location>
        <begin position="111"/>
        <end position="320"/>
    </location>
</feature>
<dbReference type="FunFam" id="1.10.287.110:FF:000002">
    <property type="entry name" value="putative tyrosine-protein phosphatase auxilin isoform X2"/>
    <property type="match status" value="1"/>
</dbReference>
<dbReference type="Gene3D" id="1.25.40.10">
    <property type="entry name" value="Tetratricopeptide repeat domain"/>
    <property type="match status" value="1"/>
</dbReference>
<dbReference type="SUPFAM" id="SSF46934">
    <property type="entry name" value="UBA-like"/>
    <property type="match status" value="1"/>
</dbReference>
<dbReference type="GO" id="GO:0005737">
    <property type="term" value="C:cytoplasm"/>
    <property type="evidence" value="ECO:0007669"/>
    <property type="project" value="TreeGrafter"/>
</dbReference>
<dbReference type="GO" id="GO:0072318">
    <property type="term" value="P:clathrin coat disassembly"/>
    <property type="evidence" value="ECO:0007669"/>
    <property type="project" value="TreeGrafter"/>
</dbReference>
<dbReference type="STRING" id="68775.A0A5C3LKH7"/>
<feature type="region of interest" description="Disordered" evidence="1">
    <location>
        <begin position="540"/>
        <end position="565"/>
    </location>
</feature>
<feature type="compositionally biased region" description="Basic and acidic residues" evidence="1">
    <location>
        <begin position="111"/>
        <end position="129"/>
    </location>
</feature>
<dbReference type="AlphaFoldDB" id="A0A5C3LKH7"/>
<gene>
    <name evidence="3" type="ORF">BDQ12DRAFT_658124</name>
</gene>
<dbReference type="PANTHER" id="PTHR23172">
    <property type="entry name" value="AUXILIN/CYCLIN G-ASSOCIATED KINASE-RELATED"/>
    <property type="match status" value="1"/>
</dbReference>
<protein>
    <recommendedName>
        <fullName evidence="2">UBA domain-containing protein</fullName>
    </recommendedName>
</protein>
<evidence type="ECO:0000256" key="1">
    <source>
        <dbReference type="SAM" id="MobiDB-lite"/>
    </source>
</evidence>
<name>A0A5C3LKH7_9AGAR</name>
<dbReference type="SUPFAM" id="SSF48452">
    <property type="entry name" value="TPR-like"/>
    <property type="match status" value="1"/>
</dbReference>
<evidence type="ECO:0000259" key="2">
    <source>
        <dbReference type="PROSITE" id="PS50030"/>
    </source>
</evidence>
<feature type="compositionally biased region" description="Basic and acidic residues" evidence="1">
    <location>
        <begin position="435"/>
        <end position="447"/>
    </location>
</feature>